<dbReference type="RefSeq" id="WP_071175680.1">
    <property type="nucleotide sequence ID" value="NZ_CP017831.1"/>
</dbReference>
<evidence type="ECO:0000313" key="1">
    <source>
        <dbReference type="EMBL" id="AOZ95952.1"/>
    </source>
</evidence>
<reference evidence="2" key="1">
    <citation type="submission" date="2016-10" db="EMBL/GenBank/DDBJ databases">
        <title>The complete genome sequence of the rumen bacterium Butyrivibrio hungatei MB2003.</title>
        <authorList>
            <person name="Palevich N."/>
            <person name="Kelly W.J."/>
            <person name="Leahy S.C."/>
            <person name="Altermann E."/>
            <person name="Rakonjac J."/>
            <person name="Attwood G.T."/>
        </authorList>
    </citation>
    <scope>NUCLEOTIDE SEQUENCE [LARGE SCALE GENOMIC DNA]</scope>
    <source>
        <strain evidence="2">MB2003</strain>
    </source>
</reference>
<dbReference type="KEGG" id="bhu:bhn_I0918"/>
<gene>
    <name evidence="1" type="ORF">bhn_I0918</name>
</gene>
<protein>
    <recommendedName>
        <fullName evidence="3">RNA polymerase subunit sigma-70</fullName>
    </recommendedName>
</protein>
<evidence type="ECO:0008006" key="3">
    <source>
        <dbReference type="Google" id="ProtNLM"/>
    </source>
</evidence>
<accession>A0A1D9P0B4</accession>
<proteinExistence type="predicted"/>
<dbReference type="Proteomes" id="UP000179284">
    <property type="component" value="Chromosome I"/>
</dbReference>
<organism evidence="1 2">
    <name type="scientific">Butyrivibrio hungatei</name>
    <dbReference type="NCBI Taxonomy" id="185008"/>
    <lineage>
        <taxon>Bacteria</taxon>
        <taxon>Bacillati</taxon>
        <taxon>Bacillota</taxon>
        <taxon>Clostridia</taxon>
        <taxon>Lachnospirales</taxon>
        <taxon>Lachnospiraceae</taxon>
        <taxon>Butyrivibrio</taxon>
    </lineage>
</organism>
<name>A0A1D9P0B4_9FIRM</name>
<dbReference type="OrthoDB" id="9792035at2"/>
<dbReference type="EMBL" id="CP017831">
    <property type="protein sequence ID" value="AOZ95952.1"/>
    <property type="molecule type" value="Genomic_DNA"/>
</dbReference>
<keyword evidence="2" id="KW-1185">Reference proteome</keyword>
<evidence type="ECO:0000313" key="2">
    <source>
        <dbReference type="Proteomes" id="UP000179284"/>
    </source>
</evidence>
<sequence length="163" mass="19118">MNAEMARQITELRHKGLGYKSIAIVVGTSRENVRYFCKTHGLVGDVEQVKATFKDENVPSRCKFCGKRIERNPKSGKKLFCSDECRRAWWKQHPEKSMHSQEATYTFECAYCKRYFSAYGNKFRKYCSHDCYVMDRFWKNGNLNHVVPKSKIRAEIKDIVLEA</sequence>
<dbReference type="AlphaFoldDB" id="A0A1D9P0B4"/>